<evidence type="ECO:0000313" key="10">
    <source>
        <dbReference type="Proteomes" id="UP000242525"/>
    </source>
</evidence>
<evidence type="ECO:0000313" key="9">
    <source>
        <dbReference type="EMBL" id="CDO52374.1"/>
    </source>
</evidence>
<comment type="subcellular location">
    <subcellularLocation>
        <location evidence="1 7">Nucleus</location>
    </subcellularLocation>
</comment>
<dbReference type="EMBL" id="CCBN010000003">
    <property type="protein sequence ID" value="CDO52374.1"/>
    <property type="molecule type" value="Genomic_DNA"/>
</dbReference>
<protein>
    <recommendedName>
        <fullName evidence="7">Pre-mRNA-splicing factor 38</fullName>
    </recommendedName>
</protein>
<feature type="compositionally biased region" description="Acidic residues" evidence="8">
    <location>
        <begin position="199"/>
        <end position="210"/>
    </location>
</feature>
<accession>A0A0J9X5E2</accession>
<comment type="caution">
    <text evidence="9">The sequence shown here is derived from an EMBL/GenBank/DDBJ whole genome shotgun (WGS) entry which is preliminary data.</text>
</comment>
<name>A0A0J9X5E2_GEOCN</name>
<dbReference type="InterPro" id="IPR005037">
    <property type="entry name" value="PRP38"/>
</dbReference>
<dbReference type="GO" id="GO:0000398">
    <property type="term" value="P:mRNA splicing, via spliceosome"/>
    <property type="evidence" value="ECO:0007669"/>
    <property type="project" value="UniProtKB-UniRule"/>
</dbReference>
<evidence type="ECO:0000256" key="5">
    <source>
        <dbReference type="ARBA" id="ARBA00023187"/>
    </source>
</evidence>
<feature type="region of interest" description="Disordered" evidence="8">
    <location>
        <begin position="188"/>
        <end position="210"/>
    </location>
</feature>
<dbReference type="GO" id="GO:0005681">
    <property type="term" value="C:spliceosomal complex"/>
    <property type="evidence" value="ECO:0007669"/>
    <property type="project" value="UniProtKB-KW"/>
</dbReference>
<keyword evidence="10" id="KW-1185">Reference proteome</keyword>
<evidence type="ECO:0000256" key="6">
    <source>
        <dbReference type="ARBA" id="ARBA00023242"/>
    </source>
</evidence>
<evidence type="ECO:0000256" key="7">
    <source>
        <dbReference type="RuleBase" id="RU367025"/>
    </source>
</evidence>
<dbReference type="Proteomes" id="UP000242525">
    <property type="component" value="Unassembled WGS sequence"/>
</dbReference>
<keyword evidence="5 7" id="KW-0508">mRNA splicing</keyword>
<evidence type="ECO:0000256" key="1">
    <source>
        <dbReference type="ARBA" id="ARBA00004123"/>
    </source>
</evidence>
<reference evidence="9" key="1">
    <citation type="submission" date="2014-03" db="EMBL/GenBank/DDBJ databases">
        <authorList>
            <person name="Casaregola S."/>
        </authorList>
    </citation>
    <scope>NUCLEOTIDE SEQUENCE [LARGE SCALE GENOMIC DNA]</scope>
    <source>
        <strain evidence="9">CLIB 918</strain>
    </source>
</reference>
<dbReference type="PANTHER" id="PTHR23142">
    <property type="entry name" value="PRE-MRNA-SPLICING FACTOR 38A-RELATED"/>
    <property type="match status" value="1"/>
</dbReference>
<evidence type="ECO:0000256" key="4">
    <source>
        <dbReference type="ARBA" id="ARBA00022728"/>
    </source>
</evidence>
<organism evidence="9 10">
    <name type="scientific">Geotrichum candidum</name>
    <name type="common">Oospora lactis</name>
    <name type="synonym">Dipodascus geotrichum</name>
    <dbReference type="NCBI Taxonomy" id="1173061"/>
    <lineage>
        <taxon>Eukaryota</taxon>
        <taxon>Fungi</taxon>
        <taxon>Dikarya</taxon>
        <taxon>Ascomycota</taxon>
        <taxon>Saccharomycotina</taxon>
        <taxon>Dipodascomycetes</taxon>
        <taxon>Dipodascales</taxon>
        <taxon>Dipodascaceae</taxon>
        <taxon>Geotrichum</taxon>
    </lineage>
</organism>
<dbReference type="AlphaFoldDB" id="A0A0J9X5E2"/>
<keyword evidence="4 7" id="KW-0747">Spliceosome</keyword>
<keyword evidence="6 7" id="KW-0539">Nucleus</keyword>
<evidence type="ECO:0000256" key="2">
    <source>
        <dbReference type="ARBA" id="ARBA00006164"/>
    </source>
</evidence>
<dbReference type="Pfam" id="PF03371">
    <property type="entry name" value="PRP38"/>
    <property type="match status" value="1"/>
</dbReference>
<gene>
    <name evidence="9" type="ORF">BN980_GECA03s00890g</name>
</gene>
<dbReference type="STRING" id="1173061.A0A0J9X5E2"/>
<sequence length="210" mass="23910">MSSSYIVDRGLVQGPPQARTARHHNINPALLIEKITRERIQDALYWKSHCFGLTAATLLDRVVYDVRYIDSNASLAGGAGRVSPFLCLLYKLVLLQPEPEIVQFYLTQPTFKYLTALAAVYVRLFYAPVQVYTLLEPLLEDYRKLRVKHAGTTVELSYMDVFVDDLLTKERVCGLALPRLTSRQLLEDQDKLEPRESPLADELDSDSDFD</sequence>
<proteinExistence type="inferred from homology"/>
<comment type="function">
    <text evidence="7">Required for pre-mRNA splicing.</text>
</comment>
<dbReference type="OrthoDB" id="190958at2759"/>
<comment type="similarity">
    <text evidence="2 7">Belongs to the PRP38 family.</text>
</comment>
<keyword evidence="3 7" id="KW-0507">mRNA processing</keyword>
<feature type="compositionally biased region" description="Basic and acidic residues" evidence="8">
    <location>
        <begin position="188"/>
        <end position="198"/>
    </location>
</feature>
<evidence type="ECO:0000256" key="3">
    <source>
        <dbReference type="ARBA" id="ARBA00022664"/>
    </source>
</evidence>
<evidence type="ECO:0000256" key="8">
    <source>
        <dbReference type="SAM" id="MobiDB-lite"/>
    </source>
</evidence>